<feature type="transmembrane region" description="Helical" evidence="6">
    <location>
        <begin position="48"/>
        <end position="72"/>
    </location>
</feature>
<dbReference type="PANTHER" id="PTHR22945:SF28">
    <property type="entry name" value="SERPENTINE RECEPTOR CLASS DELTA-55"/>
    <property type="match status" value="1"/>
</dbReference>
<dbReference type="PIR" id="E88208">
    <property type="entry name" value="E88208"/>
</dbReference>
<evidence type="ECO:0000256" key="6">
    <source>
        <dbReference type="SAM" id="Phobius"/>
    </source>
</evidence>
<organism evidence="7">
    <name type="scientific">Caenorhabditis elegans</name>
    <dbReference type="NCBI Taxonomy" id="6239"/>
    <lineage>
        <taxon>Eukaryota</taxon>
        <taxon>Metazoa</taxon>
        <taxon>Ecdysozoa</taxon>
        <taxon>Nematoda</taxon>
        <taxon>Chromadorea</taxon>
        <taxon>Rhabditida</taxon>
        <taxon>Rhabditina</taxon>
        <taxon>Rhabditomorpha</taxon>
        <taxon>Rhabditoidea</taxon>
        <taxon>Rhabditidae</taxon>
        <taxon>Peloderinae</taxon>
        <taxon>Caenorhabditis</taxon>
    </lineage>
</organism>
<dbReference type="PANTHER" id="PTHR22945">
    <property type="entry name" value="SERPENTINE RECEPTOR, CLASS D DELTA"/>
    <property type="match status" value="1"/>
</dbReference>
<keyword evidence="5 6" id="KW-0472">Membrane</keyword>
<accession>Q7M3K9</accession>
<dbReference type="GO" id="GO:0016020">
    <property type="term" value="C:membrane"/>
    <property type="evidence" value="ECO:0007669"/>
    <property type="project" value="UniProtKB-SubCell"/>
</dbReference>
<comment type="subcellular location">
    <subcellularLocation>
        <location evidence="1">Membrane</location>
        <topology evidence="1">Multi-pass membrane protein</topology>
    </subcellularLocation>
</comment>
<sequence>MYGVCFHCKNLNSKTEKIKNISLPNIDSFAVLPRGPCREFGPDVCFSAYHFFLGVALCVGLGISNTIIFRFQALRKGRVSRSRIFTMISLTYIPSSITIVYLNYFLRIKNNLTMISQILPFTSSWDFEKVRSLTYIEHPKYDLSIYEPFVGFHNIASFQFTLATLLLVIGAYAIPAISGFLTSRVIHLINDNRGMSLKTKEQSKTLAYGLACQTFLPVICYIPVASCYIFSQMTSVELLLNEHLLGILICFPSFVDPFISFYFIVPYRQALLGLFKCRKTKPLNIVITVRHLSKRNPSIVDSN</sequence>
<dbReference type="AlphaFoldDB" id="Q7M3K9"/>
<keyword evidence="3 6" id="KW-0812">Transmembrane</keyword>
<evidence type="ECO:0000313" key="7">
    <source>
        <dbReference type="PIR" id="E88208"/>
    </source>
</evidence>
<evidence type="ECO:0000256" key="4">
    <source>
        <dbReference type="ARBA" id="ARBA00022989"/>
    </source>
</evidence>
<evidence type="ECO:0000256" key="3">
    <source>
        <dbReference type="ARBA" id="ARBA00022692"/>
    </source>
</evidence>
<evidence type="ECO:0000256" key="2">
    <source>
        <dbReference type="ARBA" id="ARBA00009166"/>
    </source>
</evidence>
<proteinExistence type="inferred from homology"/>
<evidence type="ECO:0000256" key="1">
    <source>
        <dbReference type="ARBA" id="ARBA00004141"/>
    </source>
</evidence>
<comment type="similarity">
    <text evidence="2">Belongs to the nematode receptor-like protein srd family.</text>
</comment>
<dbReference type="Pfam" id="PF10317">
    <property type="entry name" value="7TM_GPCR_Srd"/>
    <property type="match status" value="1"/>
</dbReference>
<evidence type="ECO:0000256" key="5">
    <source>
        <dbReference type="ARBA" id="ARBA00023136"/>
    </source>
</evidence>
<feature type="transmembrane region" description="Helical" evidence="6">
    <location>
        <begin position="206"/>
        <end position="231"/>
    </location>
</feature>
<dbReference type="Gene3D" id="1.20.1070.10">
    <property type="entry name" value="Rhodopsin 7-helix transmembrane proteins"/>
    <property type="match status" value="1"/>
</dbReference>
<dbReference type="InterPro" id="IPR050920">
    <property type="entry name" value="Nematode_rcpt-like_delta"/>
</dbReference>
<feature type="transmembrane region" description="Helical" evidence="6">
    <location>
        <begin position="160"/>
        <end position="186"/>
    </location>
</feature>
<reference evidence="7" key="1">
    <citation type="journal article" date="1998" name="Science">
        <title>Genome sequence of the nematode C. elegans: a platform for investigating biology.</title>
        <authorList>
            <consortium name="The C. elegans sequencing consortium"/>
            <person name="Sulson J.E."/>
            <person name="Waterston R."/>
        </authorList>
    </citation>
    <scope>NUCLEOTIDE SEQUENCE</scope>
</reference>
<feature type="transmembrane region" description="Helical" evidence="6">
    <location>
        <begin position="243"/>
        <end position="265"/>
    </location>
</feature>
<dbReference type="InterPro" id="IPR019421">
    <property type="entry name" value="7TM_GPCR_serpentine_rcpt_Srd"/>
</dbReference>
<name>Q7M3K9_CAEEL</name>
<feature type="transmembrane region" description="Helical" evidence="6">
    <location>
        <begin position="84"/>
        <end position="106"/>
    </location>
</feature>
<keyword evidence="4 6" id="KW-1133">Transmembrane helix</keyword>
<dbReference type="SUPFAM" id="SSF81321">
    <property type="entry name" value="Family A G protein-coupled receptor-like"/>
    <property type="match status" value="1"/>
</dbReference>
<protein>
    <submittedName>
        <fullName evidence="7">Protein K02A2.2</fullName>
    </submittedName>
</protein>